<dbReference type="AlphaFoldDB" id="A0A0N8PNC1"/>
<dbReference type="EMBL" id="FMUN01000005">
    <property type="protein sequence ID" value="SCY38069.1"/>
    <property type="molecule type" value="Genomic_DNA"/>
</dbReference>
<keyword evidence="3" id="KW-1185">Reference proteome</keyword>
<reference evidence="3" key="1">
    <citation type="submission" date="2016-10" db="EMBL/GenBank/DDBJ databases">
        <authorList>
            <person name="Varghese N."/>
        </authorList>
    </citation>
    <scope>NUCLEOTIDE SEQUENCE [LARGE SCALE GENOMIC DNA]</scope>
    <source>
        <strain evidence="3">HL 19</strain>
    </source>
</reference>
<dbReference type="Proteomes" id="UP000183104">
    <property type="component" value="Unassembled WGS sequence"/>
</dbReference>
<dbReference type="OrthoDB" id="8481263at2"/>
<proteinExistence type="predicted"/>
<name>A0A0N8PNC1_9GAMM</name>
<organism evidence="2 3">
    <name type="scientific">Thiohalorhabdus denitrificans</name>
    <dbReference type="NCBI Taxonomy" id="381306"/>
    <lineage>
        <taxon>Bacteria</taxon>
        <taxon>Pseudomonadati</taxon>
        <taxon>Pseudomonadota</taxon>
        <taxon>Gammaproteobacteria</taxon>
        <taxon>Thiohalorhabdales</taxon>
        <taxon>Thiohalorhabdaceae</taxon>
        <taxon>Thiohalorhabdus</taxon>
    </lineage>
</organism>
<accession>A0A0N8PNC1</accession>
<feature type="compositionally biased region" description="Low complexity" evidence="1">
    <location>
        <begin position="40"/>
        <end position="50"/>
    </location>
</feature>
<evidence type="ECO:0000313" key="3">
    <source>
        <dbReference type="Proteomes" id="UP000183104"/>
    </source>
</evidence>
<evidence type="ECO:0008006" key="4">
    <source>
        <dbReference type="Google" id="ProtNLM"/>
    </source>
</evidence>
<evidence type="ECO:0000313" key="2">
    <source>
        <dbReference type="EMBL" id="SCY38069.1"/>
    </source>
</evidence>
<evidence type="ECO:0000256" key="1">
    <source>
        <dbReference type="SAM" id="MobiDB-lite"/>
    </source>
</evidence>
<sequence>MTENEKRILEALERLPAEQQKQLVDYAEFLVGRAGGEPGAGEADAAAPGEPESPRSVEKDPEEGPVQAIKRLRHTYPMLERSKLLDETTSIMAKRYLQDKPESEVIEELEEVFERHYRGYLRQFEEE</sequence>
<dbReference type="RefSeq" id="WP_054965359.1">
    <property type="nucleotide sequence ID" value="NZ_FMUN01000005.1"/>
</dbReference>
<dbReference type="STRING" id="381306.AN478_04165"/>
<protein>
    <recommendedName>
        <fullName evidence="4">DUF2281 domain-containing protein</fullName>
    </recommendedName>
</protein>
<feature type="region of interest" description="Disordered" evidence="1">
    <location>
        <begin position="34"/>
        <end position="65"/>
    </location>
</feature>
<gene>
    <name evidence="2" type="ORF">SAMN05661077_1945</name>
</gene>